<dbReference type="EMBL" id="CM043799">
    <property type="protein sequence ID" value="KAI4803781.1"/>
    <property type="molecule type" value="Genomic_DNA"/>
</dbReference>
<name>A0ACB9VTT9_CHAAC</name>
<dbReference type="Proteomes" id="UP001057452">
    <property type="component" value="Chromosome 15"/>
</dbReference>
<sequence>MVEGDPSATIILCIATTTYIVRKFFHPPAPVAYVRQRKESETQCQTDCKFDLDVVESKEPVAMETRSSEYVSRYLTDFEPVAVLGRGGSALCLKPATKWTTATTPSKESVWPNRELAREKVMREVKALAKLEQPGDYPVLLNAWQESPPRGLAGGDGPEVAEGCQHH</sequence>
<comment type="caution">
    <text evidence="1">The sequence shown here is derived from an EMBL/GenBank/DDBJ whole genome shotgun (WGS) entry which is preliminary data.</text>
</comment>
<organism evidence="1 2">
    <name type="scientific">Chaenocephalus aceratus</name>
    <name type="common">Blackfin icefish</name>
    <name type="synonym">Chaenichthys aceratus</name>
    <dbReference type="NCBI Taxonomy" id="36190"/>
    <lineage>
        <taxon>Eukaryota</taxon>
        <taxon>Metazoa</taxon>
        <taxon>Chordata</taxon>
        <taxon>Craniata</taxon>
        <taxon>Vertebrata</taxon>
        <taxon>Euteleostomi</taxon>
        <taxon>Actinopterygii</taxon>
        <taxon>Neopterygii</taxon>
        <taxon>Teleostei</taxon>
        <taxon>Neoteleostei</taxon>
        <taxon>Acanthomorphata</taxon>
        <taxon>Eupercaria</taxon>
        <taxon>Perciformes</taxon>
        <taxon>Notothenioidei</taxon>
        <taxon>Channichthyidae</taxon>
        <taxon>Chaenocephalus</taxon>
    </lineage>
</organism>
<gene>
    <name evidence="1" type="ORF">KUCAC02_025429</name>
</gene>
<protein>
    <submittedName>
        <fullName evidence="1">Uncharacterized protein</fullName>
    </submittedName>
</protein>
<evidence type="ECO:0000313" key="1">
    <source>
        <dbReference type="EMBL" id="KAI4803781.1"/>
    </source>
</evidence>
<reference evidence="1" key="1">
    <citation type="submission" date="2022-05" db="EMBL/GenBank/DDBJ databases">
        <title>Chromosome-level genome of Chaenocephalus aceratus.</title>
        <authorList>
            <person name="Park H."/>
        </authorList>
    </citation>
    <scope>NUCLEOTIDE SEQUENCE</scope>
    <source>
        <strain evidence="1">KU_202001</strain>
    </source>
</reference>
<keyword evidence="2" id="KW-1185">Reference proteome</keyword>
<accession>A0ACB9VTT9</accession>
<proteinExistence type="predicted"/>
<evidence type="ECO:0000313" key="2">
    <source>
        <dbReference type="Proteomes" id="UP001057452"/>
    </source>
</evidence>